<sequence length="118" mass="13199">MNDIDHIYSNNFGVAFQWRRGTAKHYKKVQVVFRDTGLLLSKEELVQFSKNIKCTKGESGLCGQCTQDEGCRALLLDTPAPQITLAVSYKELQAIQDLIEGTLFQINLDNYLGDIVGS</sequence>
<evidence type="ECO:0000313" key="2">
    <source>
        <dbReference type="Proteomes" id="UP000590442"/>
    </source>
</evidence>
<accession>A0A846R3J4</accession>
<reference evidence="1 2" key="1">
    <citation type="submission" date="2020-03" db="EMBL/GenBank/DDBJ databases">
        <title>Genomic Encyclopedia of Type Strains, Phase IV (KMG-IV): sequencing the most valuable type-strain genomes for metagenomic binning, comparative biology and taxonomic classification.</title>
        <authorList>
            <person name="Goeker M."/>
        </authorList>
    </citation>
    <scope>NUCLEOTIDE SEQUENCE [LARGE SCALE GENOMIC DNA]</scope>
    <source>
        <strain evidence="1 2">DSM 29762</strain>
    </source>
</reference>
<dbReference type="RefSeq" id="WP_167963101.1">
    <property type="nucleotide sequence ID" value="NZ_JAATJJ010000001.1"/>
</dbReference>
<dbReference type="EMBL" id="JAATJJ010000001">
    <property type="protein sequence ID" value="NJB71389.1"/>
    <property type="molecule type" value="Genomic_DNA"/>
</dbReference>
<keyword evidence="2" id="KW-1185">Reference proteome</keyword>
<organism evidence="1 2">
    <name type="scientific">Saonia flava</name>
    <dbReference type="NCBI Taxonomy" id="523696"/>
    <lineage>
        <taxon>Bacteria</taxon>
        <taxon>Pseudomonadati</taxon>
        <taxon>Bacteroidota</taxon>
        <taxon>Flavobacteriia</taxon>
        <taxon>Flavobacteriales</taxon>
        <taxon>Flavobacteriaceae</taxon>
        <taxon>Saonia</taxon>
    </lineage>
</organism>
<proteinExistence type="predicted"/>
<comment type="caution">
    <text evidence="1">The sequence shown here is derived from an EMBL/GenBank/DDBJ whole genome shotgun (WGS) entry which is preliminary data.</text>
</comment>
<dbReference type="AlphaFoldDB" id="A0A846R3J4"/>
<gene>
    <name evidence="1" type="ORF">GGR42_001851</name>
</gene>
<dbReference type="Proteomes" id="UP000590442">
    <property type="component" value="Unassembled WGS sequence"/>
</dbReference>
<protein>
    <submittedName>
        <fullName evidence="1">Uncharacterized protein</fullName>
    </submittedName>
</protein>
<evidence type="ECO:0000313" key="1">
    <source>
        <dbReference type="EMBL" id="NJB71389.1"/>
    </source>
</evidence>
<name>A0A846R3J4_9FLAO</name>